<dbReference type="GO" id="GO:0015558">
    <property type="term" value="F:secondary active p-aminobenzoyl-glutamate transmembrane transporter activity"/>
    <property type="evidence" value="ECO:0007669"/>
    <property type="project" value="InterPro"/>
</dbReference>
<keyword evidence="2" id="KW-0812">Transmembrane</keyword>
<protein>
    <submittedName>
        <fullName evidence="3">AbgT family transporter</fullName>
    </submittedName>
</protein>
<keyword evidence="2" id="KW-0472">Membrane</keyword>
<reference evidence="3" key="1">
    <citation type="submission" date="2023-05" db="EMBL/GenBank/DDBJ databases">
        <title>Anaerotaeda fermentans gen. nov., sp. nov., a novel anaerobic planctomycete of the new family within the order Sedimentisphaerales isolated from Taman Peninsula, Russia.</title>
        <authorList>
            <person name="Khomyakova M.A."/>
            <person name="Merkel A.Y."/>
            <person name="Slobodkin A.I."/>
        </authorList>
    </citation>
    <scope>NUCLEOTIDE SEQUENCE</scope>
    <source>
        <strain evidence="3">M17dextr</strain>
    </source>
</reference>
<feature type="transmembrane region" description="Helical" evidence="2">
    <location>
        <begin position="354"/>
        <end position="373"/>
    </location>
</feature>
<feature type="transmembrane region" description="Helical" evidence="2">
    <location>
        <begin position="218"/>
        <end position="236"/>
    </location>
</feature>
<feature type="transmembrane region" description="Helical" evidence="2">
    <location>
        <begin position="171"/>
        <end position="191"/>
    </location>
</feature>
<dbReference type="PANTHER" id="PTHR30282:SF0">
    <property type="entry name" value="P-AMINOBENZOYL-GLUTAMATE TRANSPORT PROTEIN"/>
    <property type="match status" value="1"/>
</dbReference>
<dbReference type="AlphaFoldDB" id="A0AAW6TWI7"/>
<dbReference type="PANTHER" id="PTHR30282">
    <property type="entry name" value="P-AMINOBENZOYL GLUTAMATE TRANSPORTER"/>
    <property type="match status" value="1"/>
</dbReference>
<dbReference type="Proteomes" id="UP001431776">
    <property type="component" value="Unassembled WGS sequence"/>
</dbReference>
<feature type="transmembrane region" description="Helical" evidence="2">
    <location>
        <begin position="120"/>
        <end position="141"/>
    </location>
</feature>
<keyword evidence="4" id="KW-1185">Reference proteome</keyword>
<sequence>MTRQNEPERPPAGGLMLRLLDRIESVGNKLPHPATLFLVLAGLVLVLSAVLASIDLTAEHPITGEIIRPVNLLTGAGARMIVENMVRNFTQFLPLGVVLVAMLGVGVAEGSGFMSAVLRAVVLAAPARLITIVTVFAGVLSNAASEAGYVVLIPLGAIVFLAFGRHPMAGLAAAFAGVSGGYSANLVLGTLDPLLAALSQETAQIIDPTYTVNPAANYYFMFASVFVITAAGVWITERIVEPRLGRYSGDGGSDPSDETNQMQRLSDREKTGLKAAGISALILLGLVLWTVVPSDGILRDPQTGSILESPFLRGIVAFIFIGFLVPGLAYGFVTGTFKNDADVINAMGKTIGTLGVYVVLVFFAAQFVAYFNWTNLGLIFAVRGAEGLAAVGLTGYPLLLGFMVVSATINLIMGSASAKWAIMAPVFVPMFMLVGFSPELTQLAYRIGDSSTNIITPMMSYFALIVAFAQKYNKQYGIGTIIATMLPYSVGFFLIWSAMLLLWIAAGLPIGPGSPIRYAP</sequence>
<evidence type="ECO:0000313" key="3">
    <source>
        <dbReference type="EMBL" id="MDI6447819.1"/>
    </source>
</evidence>
<feature type="region of interest" description="Disordered" evidence="1">
    <location>
        <begin position="246"/>
        <end position="266"/>
    </location>
</feature>
<feature type="transmembrane region" description="Helical" evidence="2">
    <location>
        <begin position="89"/>
        <end position="108"/>
    </location>
</feature>
<evidence type="ECO:0000256" key="2">
    <source>
        <dbReference type="SAM" id="Phobius"/>
    </source>
</evidence>
<evidence type="ECO:0000256" key="1">
    <source>
        <dbReference type="SAM" id="MobiDB-lite"/>
    </source>
</evidence>
<gene>
    <name evidence="3" type="ORF">QJ522_02090</name>
</gene>
<feature type="transmembrane region" description="Helical" evidence="2">
    <location>
        <begin position="311"/>
        <end position="333"/>
    </location>
</feature>
<dbReference type="RefSeq" id="WP_349243231.1">
    <property type="nucleotide sequence ID" value="NZ_JASCXX010000002.1"/>
</dbReference>
<feature type="transmembrane region" description="Helical" evidence="2">
    <location>
        <begin position="393"/>
        <end position="413"/>
    </location>
</feature>
<dbReference type="EMBL" id="JASCXX010000002">
    <property type="protein sequence ID" value="MDI6447819.1"/>
    <property type="molecule type" value="Genomic_DNA"/>
</dbReference>
<feature type="transmembrane region" description="Helical" evidence="2">
    <location>
        <begin position="420"/>
        <end position="438"/>
    </location>
</feature>
<name>A0AAW6TWI7_9BACT</name>
<proteinExistence type="predicted"/>
<keyword evidence="2" id="KW-1133">Transmembrane helix</keyword>
<dbReference type="GO" id="GO:1902604">
    <property type="term" value="P:p-aminobenzoyl-glutamate transmembrane transport"/>
    <property type="evidence" value="ECO:0007669"/>
    <property type="project" value="InterPro"/>
</dbReference>
<accession>A0AAW6TWI7</accession>
<dbReference type="InterPro" id="IPR004697">
    <property type="entry name" value="AbgT"/>
</dbReference>
<feature type="transmembrane region" description="Helical" evidence="2">
    <location>
        <begin position="34"/>
        <end position="54"/>
    </location>
</feature>
<feature type="transmembrane region" description="Helical" evidence="2">
    <location>
        <begin position="450"/>
        <end position="469"/>
    </location>
</feature>
<organism evidence="3 4">
    <name type="scientific">Anaerobaca lacustris</name>
    <dbReference type="NCBI Taxonomy" id="3044600"/>
    <lineage>
        <taxon>Bacteria</taxon>
        <taxon>Pseudomonadati</taxon>
        <taxon>Planctomycetota</taxon>
        <taxon>Phycisphaerae</taxon>
        <taxon>Sedimentisphaerales</taxon>
        <taxon>Anaerobacaceae</taxon>
        <taxon>Anaerobaca</taxon>
    </lineage>
</organism>
<feature type="transmembrane region" description="Helical" evidence="2">
    <location>
        <begin position="147"/>
        <end position="164"/>
    </location>
</feature>
<feature type="transmembrane region" description="Helical" evidence="2">
    <location>
        <begin position="481"/>
        <end position="505"/>
    </location>
</feature>
<evidence type="ECO:0000313" key="4">
    <source>
        <dbReference type="Proteomes" id="UP001431776"/>
    </source>
</evidence>
<comment type="caution">
    <text evidence="3">The sequence shown here is derived from an EMBL/GenBank/DDBJ whole genome shotgun (WGS) entry which is preliminary data.</text>
</comment>
<feature type="transmembrane region" description="Helical" evidence="2">
    <location>
        <begin position="272"/>
        <end position="291"/>
    </location>
</feature>
<dbReference type="Pfam" id="PF03806">
    <property type="entry name" value="ABG_transport"/>
    <property type="match status" value="1"/>
</dbReference>